<dbReference type="GO" id="GO:0016787">
    <property type="term" value="F:hydrolase activity"/>
    <property type="evidence" value="ECO:0007669"/>
    <property type="project" value="UniProtKB-KW"/>
</dbReference>
<accession>A0A7G9RN19</accession>
<dbReference type="Proteomes" id="UP000515811">
    <property type="component" value="Chromosome"/>
</dbReference>
<dbReference type="AlphaFoldDB" id="A0A7G9RN19"/>
<dbReference type="Gene3D" id="3.40.50.1820">
    <property type="entry name" value="alpha/beta hydrolase"/>
    <property type="match status" value="1"/>
</dbReference>
<evidence type="ECO:0000313" key="5">
    <source>
        <dbReference type="EMBL" id="QNN56994.1"/>
    </source>
</evidence>
<gene>
    <name evidence="5" type="ORF">H9K76_21310</name>
</gene>
<dbReference type="Pfam" id="PF00561">
    <property type="entry name" value="Abhydrolase_1"/>
    <property type="match status" value="1"/>
</dbReference>
<keyword evidence="2" id="KW-0028">Amino-acid biosynthesis</keyword>
<dbReference type="InterPro" id="IPR029058">
    <property type="entry name" value="AB_hydrolase_fold"/>
</dbReference>
<keyword evidence="3" id="KW-0012">Acyltransferase</keyword>
<keyword evidence="1" id="KW-0808">Transferase</keyword>
<evidence type="ECO:0000259" key="4">
    <source>
        <dbReference type="Pfam" id="PF00561"/>
    </source>
</evidence>
<evidence type="ECO:0000256" key="1">
    <source>
        <dbReference type="ARBA" id="ARBA00022679"/>
    </source>
</evidence>
<dbReference type="GO" id="GO:0009086">
    <property type="term" value="P:methionine biosynthetic process"/>
    <property type="evidence" value="ECO:0007669"/>
    <property type="project" value="UniProtKB-KW"/>
</dbReference>
<dbReference type="GO" id="GO:0009092">
    <property type="term" value="P:homoserine metabolic process"/>
    <property type="evidence" value="ECO:0007669"/>
    <property type="project" value="TreeGrafter"/>
</dbReference>
<keyword evidence="2" id="KW-0486">Methionine biosynthesis</keyword>
<reference evidence="5 6" key="1">
    <citation type="submission" date="2020-08" db="EMBL/GenBank/DDBJ databases">
        <title>Genome sequence of Diaphorobacter ruginosibacter DSM 27467T.</title>
        <authorList>
            <person name="Hyun D.-W."/>
            <person name="Bae J.-W."/>
        </authorList>
    </citation>
    <scope>NUCLEOTIDE SEQUENCE [LARGE SCALE GENOMIC DNA]</scope>
    <source>
        <strain evidence="5 6">DSM 27467</strain>
    </source>
</reference>
<dbReference type="InterPro" id="IPR008220">
    <property type="entry name" value="HAT_MetX-like"/>
</dbReference>
<evidence type="ECO:0000256" key="3">
    <source>
        <dbReference type="ARBA" id="ARBA00023315"/>
    </source>
</evidence>
<dbReference type="GO" id="GO:0004414">
    <property type="term" value="F:homoserine O-acetyltransferase activity"/>
    <property type="evidence" value="ECO:0007669"/>
    <property type="project" value="TreeGrafter"/>
</dbReference>
<name>A0A7G9RN19_9BURK</name>
<proteinExistence type="predicted"/>
<feature type="domain" description="AB hydrolase-1" evidence="4">
    <location>
        <begin position="45"/>
        <end position="163"/>
    </location>
</feature>
<keyword evidence="5" id="KW-0378">Hydrolase</keyword>
<dbReference type="InterPro" id="IPR000073">
    <property type="entry name" value="AB_hydrolase_1"/>
</dbReference>
<evidence type="ECO:0000256" key="2">
    <source>
        <dbReference type="ARBA" id="ARBA00023167"/>
    </source>
</evidence>
<dbReference type="PANTHER" id="PTHR32268:SF11">
    <property type="entry name" value="HOMOSERINE O-ACETYLTRANSFERASE"/>
    <property type="match status" value="1"/>
</dbReference>
<sequence length="309" mass="33356">MQRGPEPEVQCAQTTLDDFRLADGAVVRLQLAYTLCGPRHAPTYLLLHGYTGSHYAVAGDARAADSGWAGAWVGPGQALDTDRCQVLTVNLPGSSYGSQWQGAQDAHASVRGMAGAVDALLEQLGIDALEGAIGYSFGGYVALQLKADYPRRVRRVLGLCTAPKGRGSADELPMLRGLAEPAQRAGFRLDVLQRSGLPEWVEDQGPEAHRRERERVGRWAREFTADSLWRLRAAAAGFDVGTLPADTTLVHASSDRLFPPPPSSATGTHVVHTPYGHQALLYDPQAWTEPIRTWLAGAPLKPAYRSGDR</sequence>
<evidence type="ECO:0000313" key="6">
    <source>
        <dbReference type="Proteomes" id="UP000515811"/>
    </source>
</evidence>
<keyword evidence="6" id="KW-1185">Reference proteome</keyword>
<dbReference type="EMBL" id="CP060714">
    <property type="protein sequence ID" value="QNN56994.1"/>
    <property type="molecule type" value="Genomic_DNA"/>
</dbReference>
<protein>
    <submittedName>
        <fullName evidence="5">Alpha/beta fold hydrolase</fullName>
    </submittedName>
</protein>
<organism evidence="5 6">
    <name type="scientific">Diaphorobacter ruginosibacter</name>
    <dbReference type="NCBI Taxonomy" id="1715720"/>
    <lineage>
        <taxon>Bacteria</taxon>
        <taxon>Pseudomonadati</taxon>
        <taxon>Pseudomonadota</taxon>
        <taxon>Betaproteobacteria</taxon>
        <taxon>Burkholderiales</taxon>
        <taxon>Comamonadaceae</taxon>
        <taxon>Diaphorobacter</taxon>
    </lineage>
</organism>
<dbReference type="KEGG" id="drg:H9K76_21310"/>
<dbReference type="RefSeq" id="WP_187597259.1">
    <property type="nucleotide sequence ID" value="NZ_CP060714.1"/>
</dbReference>
<dbReference type="PRINTS" id="PR00111">
    <property type="entry name" value="ABHYDROLASE"/>
</dbReference>
<dbReference type="SUPFAM" id="SSF53474">
    <property type="entry name" value="alpha/beta-Hydrolases"/>
    <property type="match status" value="1"/>
</dbReference>
<dbReference type="PANTHER" id="PTHR32268">
    <property type="entry name" value="HOMOSERINE O-ACETYLTRANSFERASE"/>
    <property type="match status" value="1"/>
</dbReference>